<dbReference type="GO" id="GO:0006694">
    <property type="term" value="P:steroid biosynthetic process"/>
    <property type="evidence" value="ECO:0007669"/>
    <property type="project" value="InterPro"/>
</dbReference>
<reference evidence="2 3" key="1">
    <citation type="submission" date="2019-06" db="EMBL/GenBank/DDBJ databases">
        <title>Genome Sequence of the Brown Rot Fungal Pathogen Monilinia laxa.</title>
        <authorList>
            <person name="De Miccolis Angelini R.M."/>
            <person name="Landi L."/>
            <person name="Abate D."/>
            <person name="Pollastro S."/>
            <person name="Romanazzi G."/>
            <person name="Faretra F."/>
        </authorList>
    </citation>
    <scope>NUCLEOTIDE SEQUENCE [LARGE SCALE GENOMIC DNA]</scope>
    <source>
        <strain evidence="2 3">Mlax316</strain>
    </source>
</reference>
<sequence>MEIRNVVVTGGLGFVGSAIVNAFHERYPTCFRVLDNYNGVLQKMSNLPLTTNKRHVLCDILDYESLASVLRHVKPEVVIHTAGIVPLLTAEKIVLAANSPSFSTGILRPSVVMGPGDHQIILPIHAWIAKGETPFIIGSADNLWDIIYVMNVADAHVLSAENLLSNNPTAAGEMVFILNNTPNTFRDFILAVWKEFGHIPSHQITIQESLAWTAGLLAEAASWLTGSREVALSRFSVNDACAVRYVNGKKARIVLEYEARVELEEGIRLSSQDRNSPLRVTNFKLPNFPTQMFPPIPQIQPHIYKFSQYPAI</sequence>
<comment type="caution">
    <text evidence="2">The sequence shown here is derived from an EMBL/GenBank/DDBJ whole genome shotgun (WGS) entry which is preliminary data.</text>
</comment>
<dbReference type="InterPro" id="IPR036291">
    <property type="entry name" value="NAD(P)-bd_dom_sf"/>
</dbReference>
<evidence type="ECO:0000313" key="3">
    <source>
        <dbReference type="Proteomes" id="UP000326757"/>
    </source>
</evidence>
<evidence type="ECO:0000259" key="1">
    <source>
        <dbReference type="Pfam" id="PF01073"/>
    </source>
</evidence>
<protein>
    <recommendedName>
        <fullName evidence="1">3-beta hydroxysteroid dehydrogenase/isomerase domain-containing protein</fullName>
    </recommendedName>
</protein>
<organism evidence="2 3">
    <name type="scientific">Monilinia laxa</name>
    <name type="common">Brown rot fungus</name>
    <name type="synonym">Sclerotinia laxa</name>
    <dbReference type="NCBI Taxonomy" id="61186"/>
    <lineage>
        <taxon>Eukaryota</taxon>
        <taxon>Fungi</taxon>
        <taxon>Dikarya</taxon>
        <taxon>Ascomycota</taxon>
        <taxon>Pezizomycotina</taxon>
        <taxon>Leotiomycetes</taxon>
        <taxon>Helotiales</taxon>
        <taxon>Sclerotiniaceae</taxon>
        <taxon>Monilinia</taxon>
    </lineage>
</organism>
<dbReference type="PANTHER" id="PTHR43000">
    <property type="entry name" value="DTDP-D-GLUCOSE 4,6-DEHYDRATASE-RELATED"/>
    <property type="match status" value="1"/>
</dbReference>
<dbReference type="Gene3D" id="3.40.50.720">
    <property type="entry name" value="NAD(P)-binding Rossmann-like Domain"/>
    <property type="match status" value="2"/>
</dbReference>
<evidence type="ECO:0000313" key="2">
    <source>
        <dbReference type="EMBL" id="KAB8291884.1"/>
    </source>
</evidence>
<dbReference type="Pfam" id="PF01073">
    <property type="entry name" value="3Beta_HSD"/>
    <property type="match status" value="2"/>
</dbReference>
<accession>A0A5N6JV72</accession>
<proteinExistence type="predicted"/>
<dbReference type="AlphaFoldDB" id="A0A5N6JV72"/>
<feature type="domain" description="3-beta hydroxysteroid dehydrogenase/isomerase" evidence="1">
    <location>
        <begin position="89"/>
        <end position="205"/>
    </location>
</feature>
<dbReference type="EMBL" id="VIGI01000014">
    <property type="protein sequence ID" value="KAB8291884.1"/>
    <property type="molecule type" value="Genomic_DNA"/>
</dbReference>
<gene>
    <name evidence="2" type="ORF">EYC80_006660</name>
</gene>
<feature type="domain" description="3-beta hydroxysteroid dehydrogenase/isomerase" evidence="1">
    <location>
        <begin position="7"/>
        <end position="87"/>
    </location>
</feature>
<dbReference type="GO" id="GO:0016616">
    <property type="term" value="F:oxidoreductase activity, acting on the CH-OH group of donors, NAD or NADP as acceptor"/>
    <property type="evidence" value="ECO:0007669"/>
    <property type="project" value="InterPro"/>
</dbReference>
<dbReference type="InterPro" id="IPR002225">
    <property type="entry name" value="3Beta_OHSteriod_DH/Estase"/>
</dbReference>
<name>A0A5N6JV72_MONLA</name>
<dbReference type="OrthoDB" id="10058185at2759"/>
<dbReference type="Proteomes" id="UP000326757">
    <property type="component" value="Unassembled WGS sequence"/>
</dbReference>
<dbReference type="SUPFAM" id="SSF51735">
    <property type="entry name" value="NAD(P)-binding Rossmann-fold domains"/>
    <property type="match status" value="1"/>
</dbReference>
<keyword evidence="3" id="KW-1185">Reference proteome</keyword>